<dbReference type="NCBIfam" id="TIGR00464">
    <property type="entry name" value="gltX_bact"/>
    <property type="match status" value="1"/>
</dbReference>
<dbReference type="Pfam" id="PF19269">
    <property type="entry name" value="Anticodon_2"/>
    <property type="match status" value="1"/>
</dbReference>
<dbReference type="HAMAP" id="MF_00022">
    <property type="entry name" value="Glu_tRNA_synth_type1"/>
    <property type="match status" value="1"/>
</dbReference>
<dbReference type="PANTHER" id="PTHR43311:SF2">
    <property type="entry name" value="GLUTAMATE--TRNA LIGASE, MITOCHONDRIAL-RELATED"/>
    <property type="match status" value="1"/>
</dbReference>
<dbReference type="Gene3D" id="1.10.10.350">
    <property type="match status" value="1"/>
</dbReference>
<dbReference type="InterPro" id="IPR045462">
    <property type="entry name" value="aa-tRNA-synth_I_cd-bd"/>
</dbReference>
<feature type="binding site" evidence="7">
    <location>
        <position position="141"/>
    </location>
    <ligand>
        <name>Zn(2+)</name>
        <dbReference type="ChEBI" id="CHEBI:29105"/>
    </ligand>
</feature>
<proteinExistence type="inferred from homology"/>
<comment type="subunit">
    <text evidence="7">Monomer.</text>
</comment>
<comment type="caution">
    <text evidence="10">The sequence shown here is derived from an EMBL/GenBank/DDBJ whole genome shotgun (WGS) entry which is preliminary data.</text>
</comment>
<protein>
    <recommendedName>
        <fullName evidence="7">Glutamate--tRNA ligase</fullName>
        <ecNumber evidence="7">6.1.1.17</ecNumber>
    </recommendedName>
    <alternativeName>
        <fullName evidence="7">Glutamyl-tRNA synthetase</fullName>
        <shortName evidence="7">GluRS</shortName>
    </alternativeName>
</protein>
<evidence type="ECO:0000256" key="4">
    <source>
        <dbReference type="ARBA" id="ARBA00022840"/>
    </source>
</evidence>
<feature type="binding site" evidence="7">
    <location>
        <position position="112"/>
    </location>
    <ligand>
        <name>Zn(2+)</name>
        <dbReference type="ChEBI" id="CHEBI:29105"/>
    </ligand>
</feature>
<dbReference type="GO" id="GO:0008270">
    <property type="term" value="F:zinc ion binding"/>
    <property type="evidence" value="ECO:0007669"/>
    <property type="project" value="UniProtKB-UniRule"/>
</dbReference>
<dbReference type="InterPro" id="IPR008925">
    <property type="entry name" value="aa_tRNA-synth_I_cd-bd_sf"/>
</dbReference>
<evidence type="ECO:0000313" key="11">
    <source>
        <dbReference type="Proteomes" id="UP000004754"/>
    </source>
</evidence>
<dbReference type="GO" id="GO:0000049">
    <property type="term" value="F:tRNA binding"/>
    <property type="evidence" value="ECO:0007669"/>
    <property type="project" value="InterPro"/>
</dbReference>
<dbReference type="PRINTS" id="PR00987">
    <property type="entry name" value="TRNASYNTHGLU"/>
</dbReference>
<evidence type="ECO:0000259" key="9">
    <source>
        <dbReference type="Pfam" id="PF19269"/>
    </source>
</evidence>
<dbReference type="InterPro" id="IPR049940">
    <property type="entry name" value="GluQ/Sye"/>
</dbReference>
<dbReference type="SUPFAM" id="SSF48163">
    <property type="entry name" value="An anticodon-binding domain of class I aminoacyl-tRNA synthetases"/>
    <property type="match status" value="1"/>
</dbReference>
<dbReference type="HOGENOM" id="CLU_015768_6_3_9"/>
<dbReference type="STRING" id="887929.HMP0721_0408"/>
<keyword evidence="11" id="KW-1185">Reference proteome</keyword>
<organism evidence="10 11">
    <name type="scientific">Pseudoramibacter alactolyticus ATCC 23263</name>
    <dbReference type="NCBI Taxonomy" id="887929"/>
    <lineage>
        <taxon>Bacteria</taxon>
        <taxon>Bacillati</taxon>
        <taxon>Bacillota</taxon>
        <taxon>Clostridia</taxon>
        <taxon>Eubacteriales</taxon>
        <taxon>Eubacteriaceae</taxon>
        <taxon>Pseudoramibacter</taxon>
    </lineage>
</organism>
<dbReference type="InterPro" id="IPR004527">
    <property type="entry name" value="Glu-tRNA-ligase_bac/mito"/>
</dbReference>
<evidence type="ECO:0000256" key="5">
    <source>
        <dbReference type="ARBA" id="ARBA00022917"/>
    </source>
</evidence>
<evidence type="ECO:0000256" key="1">
    <source>
        <dbReference type="ARBA" id="ARBA00007894"/>
    </source>
</evidence>
<dbReference type="CDD" id="cd00808">
    <property type="entry name" value="GluRS_core"/>
    <property type="match status" value="1"/>
</dbReference>
<keyword evidence="5 7" id="KW-0648">Protein biosynthesis</keyword>
<keyword evidence="4 7" id="KW-0067">ATP-binding</keyword>
<keyword evidence="7" id="KW-0963">Cytoplasm</keyword>
<dbReference type="GO" id="GO:0004818">
    <property type="term" value="F:glutamate-tRNA ligase activity"/>
    <property type="evidence" value="ECO:0007669"/>
    <property type="project" value="UniProtKB-UniRule"/>
</dbReference>
<dbReference type="InterPro" id="IPR020751">
    <property type="entry name" value="aa-tRNA-synth_I_codon-bd_sub2"/>
</dbReference>
<dbReference type="GO" id="GO:0006424">
    <property type="term" value="P:glutamyl-tRNA aminoacylation"/>
    <property type="evidence" value="ECO:0007669"/>
    <property type="project" value="UniProtKB-UniRule"/>
</dbReference>
<dbReference type="AlphaFoldDB" id="E6MEH5"/>
<dbReference type="eggNOG" id="COG0008">
    <property type="taxonomic scope" value="Bacteria"/>
</dbReference>
<feature type="short sequence motif" description="'HIGH' region" evidence="7">
    <location>
        <begin position="8"/>
        <end position="18"/>
    </location>
</feature>
<dbReference type="EMBL" id="AEQN01000007">
    <property type="protein sequence ID" value="EFV02500.1"/>
    <property type="molecule type" value="Genomic_DNA"/>
</dbReference>
<feature type="short sequence motif" description="'KMSKS' region" evidence="7">
    <location>
        <begin position="256"/>
        <end position="260"/>
    </location>
</feature>
<comment type="cofactor">
    <cofactor evidence="7">
        <name>Zn(2+)</name>
        <dbReference type="ChEBI" id="CHEBI:29105"/>
    </cofactor>
    <text evidence="7">Binds 1 zinc ion per subunit.</text>
</comment>
<keyword evidence="7" id="KW-0862">Zinc</keyword>
<dbReference type="SUPFAM" id="SSF52374">
    <property type="entry name" value="Nucleotidylyl transferase"/>
    <property type="match status" value="1"/>
</dbReference>
<evidence type="ECO:0000313" key="10">
    <source>
        <dbReference type="EMBL" id="EFV02500.1"/>
    </source>
</evidence>
<keyword evidence="7" id="KW-0479">Metal-binding</keyword>
<comment type="subcellular location">
    <subcellularLocation>
        <location evidence="7">Cytoplasm</location>
    </subcellularLocation>
</comment>
<feature type="domain" description="Glutamyl/glutaminyl-tRNA synthetase class Ib catalytic" evidence="8">
    <location>
        <begin position="1"/>
        <end position="325"/>
    </location>
</feature>
<dbReference type="InterPro" id="IPR014729">
    <property type="entry name" value="Rossmann-like_a/b/a_fold"/>
</dbReference>
<evidence type="ECO:0000256" key="3">
    <source>
        <dbReference type="ARBA" id="ARBA00022741"/>
    </source>
</evidence>
<dbReference type="Pfam" id="PF00749">
    <property type="entry name" value="tRNA-synt_1c"/>
    <property type="match status" value="1"/>
</dbReference>
<comment type="similarity">
    <text evidence="1 7">Belongs to the class-I aminoacyl-tRNA synthetase family. Glutamate--tRNA ligase type 1 subfamily.</text>
</comment>
<sequence>MVRVRFAPSPTGNVHVGSLRTALYNYLFAKQNNGQFLLRLEDTDRTRYEEGSVGNLLDALYTTGVVPDEGLMLEDGKPVQKGDCGPYIQSERLSIYQKYIRQLLDEGKAYYCFCTRERLDDLRKKQKSAGETPRYDGRCKHLTPEEIQTRIDAGEPYVIRLKLPEDTEITFDDMVRGTIAINTKELDDQVLIKADGFPTYHFAVVVDDHLMGITHVIRGEEWLPSTPKHIYLYQCFGWEQPQYVHLPNILNADHKKLSKRQGDVSVEDFLQKGYLPEALVNFLALLGWSPESDQEIFTMDELVTVFDTSRINKAGAVFDREKLNWMNGQYLKNLPDETIAKGIAPFLIQAGVMDEKTAAEKQDWLVKVAALLKERIAYYAQAPEALSAFLNSDFVMDDSEEARAIMSADTVPILYDALVEKIQKADIWSAETIQQSVIKAIQKEHKAERIKGKALYMPIRLMITGVMHGPDLALMMEVLGRTECLARLEKYQFLRNA</sequence>
<gene>
    <name evidence="7 10" type="primary">gltX</name>
    <name evidence="10" type="ORF">HMP0721_0408</name>
</gene>
<accession>E6MEH5</accession>
<dbReference type="RefSeq" id="WP_006597827.1">
    <property type="nucleotide sequence ID" value="NZ_GL622359.1"/>
</dbReference>
<feature type="binding site" evidence="7">
    <location>
        <position position="139"/>
    </location>
    <ligand>
        <name>Zn(2+)</name>
        <dbReference type="ChEBI" id="CHEBI:29105"/>
    </ligand>
</feature>
<evidence type="ECO:0000256" key="2">
    <source>
        <dbReference type="ARBA" id="ARBA00022598"/>
    </source>
</evidence>
<dbReference type="EC" id="6.1.1.17" evidence="7"/>
<comment type="catalytic activity">
    <reaction evidence="7">
        <text>tRNA(Glu) + L-glutamate + ATP = L-glutamyl-tRNA(Glu) + AMP + diphosphate</text>
        <dbReference type="Rhea" id="RHEA:23540"/>
        <dbReference type="Rhea" id="RHEA-COMP:9663"/>
        <dbReference type="Rhea" id="RHEA-COMP:9680"/>
        <dbReference type="ChEBI" id="CHEBI:29985"/>
        <dbReference type="ChEBI" id="CHEBI:30616"/>
        <dbReference type="ChEBI" id="CHEBI:33019"/>
        <dbReference type="ChEBI" id="CHEBI:78442"/>
        <dbReference type="ChEBI" id="CHEBI:78520"/>
        <dbReference type="ChEBI" id="CHEBI:456215"/>
        <dbReference type="EC" id="6.1.1.17"/>
    </reaction>
</comment>
<dbReference type="InterPro" id="IPR033910">
    <property type="entry name" value="GluRS_core"/>
</dbReference>
<dbReference type="FunFam" id="3.40.50.620:FF:000045">
    <property type="entry name" value="Glutamate--tRNA ligase, mitochondrial"/>
    <property type="match status" value="1"/>
</dbReference>
<dbReference type="GO" id="GO:0005737">
    <property type="term" value="C:cytoplasm"/>
    <property type="evidence" value="ECO:0007669"/>
    <property type="project" value="UniProtKB-SubCell"/>
</dbReference>
<feature type="binding site" evidence="7">
    <location>
        <position position="259"/>
    </location>
    <ligand>
        <name>ATP</name>
        <dbReference type="ChEBI" id="CHEBI:30616"/>
    </ligand>
</feature>
<evidence type="ECO:0000256" key="6">
    <source>
        <dbReference type="ARBA" id="ARBA00023146"/>
    </source>
</evidence>
<reference evidence="10 11" key="1">
    <citation type="submission" date="2010-12" db="EMBL/GenBank/DDBJ databases">
        <authorList>
            <person name="Muzny D."/>
            <person name="Qin X."/>
            <person name="Deng J."/>
            <person name="Jiang H."/>
            <person name="Liu Y."/>
            <person name="Qu J."/>
            <person name="Song X.-Z."/>
            <person name="Zhang L."/>
            <person name="Thornton R."/>
            <person name="Coyle M."/>
            <person name="Francisco L."/>
            <person name="Jackson L."/>
            <person name="Javaid M."/>
            <person name="Korchina V."/>
            <person name="Kovar C."/>
            <person name="Mata R."/>
            <person name="Mathew T."/>
            <person name="Ngo R."/>
            <person name="Nguyen L."/>
            <person name="Nguyen N."/>
            <person name="Okwuonu G."/>
            <person name="Ongeri F."/>
            <person name="Pham C."/>
            <person name="Simmons D."/>
            <person name="Wilczek-Boney K."/>
            <person name="Hale W."/>
            <person name="Jakkamsetti A."/>
            <person name="Pham P."/>
            <person name="Ruth R."/>
            <person name="San Lucas F."/>
            <person name="Warren J."/>
            <person name="Zhang J."/>
            <person name="Zhao Z."/>
            <person name="Zhou C."/>
            <person name="Zhu D."/>
            <person name="Lee S."/>
            <person name="Bess C."/>
            <person name="Blankenburg K."/>
            <person name="Forbes L."/>
            <person name="Fu Q."/>
            <person name="Gubbala S."/>
            <person name="Hirani K."/>
            <person name="Jayaseelan J.C."/>
            <person name="Lara F."/>
            <person name="Munidasa M."/>
            <person name="Palculict T."/>
            <person name="Patil S."/>
            <person name="Pu L.-L."/>
            <person name="Saada N."/>
            <person name="Tang L."/>
            <person name="Weissenberger G."/>
            <person name="Zhu Y."/>
            <person name="Hemphill L."/>
            <person name="Shang Y."/>
            <person name="Youmans B."/>
            <person name="Ayvaz T."/>
            <person name="Ross M."/>
            <person name="Santibanez J."/>
            <person name="Aqrawi P."/>
            <person name="Gross S."/>
            <person name="Joshi V."/>
            <person name="Fowler G."/>
            <person name="Nazareth L."/>
            <person name="Reid J."/>
            <person name="Worley K."/>
            <person name="Petrosino J."/>
            <person name="Highlander S."/>
            <person name="Gibbs R."/>
        </authorList>
    </citation>
    <scope>NUCLEOTIDE SEQUENCE [LARGE SCALE GENOMIC DNA]</scope>
    <source>
        <strain evidence="10 11">ATCC 23263</strain>
    </source>
</reference>
<evidence type="ECO:0000256" key="7">
    <source>
        <dbReference type="HAMAP-Rule" id="MF_00022"/>
    </source>
</evidence>
<keyword evidence="3 7" id="KW-0547">Nucleotide-binding</keyword>
<feature type="domain" description="Aminoacyl-tRNA synthetase class I anticodon-binding" evidence="9">
    <location>
        <begin position="343"/>
        <end position="490"/>
    </location>
</feature>
<keyword evidence="6 7" id="KW-0030">Aminoacyl-tRNA synthetase</keyword>
<dbReference type="OrthoDB" id="9807503at2"/>
<dbReference type="GO" id="GO:0005524">
    <property type="term" value="F:ATP binding"/>
    <property type="evidence" value="ECO:0007669"/>
    <property type="project" value="UniProtKB-UniRule"/>
</dbReference>
<evidence type="ECO:0000259" key="8">
    <source>
        <dbReference type="Pfam" id="PF00749"/>
    </source>
</evidence>
<comment type="function">
    <text evidence="7">Catalyzes the attachment of glutamate to tRNA(Glu) in a two-step reaction: glutamate is first activated by ATP to form Glu-AMP and then transferred to the acceptor end of tRNA(Glu).</text>
</comment>
<dbReference type="Proteomes" id="UP000004754">
    <property type="component" value="Unassembled WGS sequence"/>
</dbReference>
<feature type="binding site" evidence="7">
    <location>
        <position position="114"/>
    </location>
    <ligand>
        <name>Zn(2+)</name>
        <dbReference type="ChEBI" id="CHEBI:29105"/>
    </ligand>
</feature>
<dbReference type="Gene3D" id="3.40.50.620">
    <property type="entry name" value="HUPs"/>
    <property type="match status" value="1"/>
</dbReference>
<dbReference type="InterPro" id="IPR000924">
    <property type="entry name" value="Glu/Gln-tRNA-synth"/>
</dbReference>
<dbReference type="InterPro" id="IPR020058">
    <property type="entry name" value="Glu/Gln-tRNA-synth_Ib_cat-dom"/>
</dbReference>
<dbReference type="PANTHER" id="PTHR43311">
    <property type="entry name" value="GLUTAMATE--TRNA LIGASE"/>
    <property type="match status" value="1"/>
</dbReference>
<keyword evidence="2 7" id="KW-0436">Ligase</keyword>
<name>E6MEH5_9FIRM</name>